<protein>
    <recommendedName>
        <fullName evidence="3">Ornithine aminotransferase</fullName>
    </recommendedName>
</protein>
<dbReference type="InterPro" id="IPR015424">
    <property type="entry name" value="PyrdxlP-dep_Trfase"/>
</dbReference>
<proteinExistence type="predicted"/>
<dbReference type="InterPro" id="IPR005814">
    <property type="entry name" value="Aminotrans_3"/>
</dbReference>
<comment type="cofactor">
    <cofactor evidence="1">
        <name>pyridoxal 5'-phosphate</name>
        <dbReference type="ChEBI" id="CHEBI:597326"/>
    </cofactor>
</comment>
<evidence type="ECO:0000256" key="1">
    <source>
        <dbReference type="ARBA" id="ARBA00001933"/>
    </source>
</evidence>
<sequence length="83" mass="9475">GLKRIQAKYPDKIKEVRGRGLLIAIELDAKSRPYTEAMKNNDPIGLLAKETHEFSIRFVPPLIITKKELEWALGVIEKVFSEI</sequence>
<dbReference type="EMBL" id="BART01015396">
    <property type="protein sequence ID" value="GAG83919.1"/>
    <property type="molecule type" value="Genomic_DNA"/>
</dbReference>
<comment type="caution">
    <text evidence="2">The sequence shown here is derived from an EMBL/GenBank/DDBJ whole genome shotgun (WGS) entry which is preliminary data.</text>
</comment>
<evidence type="ECO:0000313" key="2">
    <source>
        <dbReference type="EMBL" id="GAG83919.1"/>
    </source>
</evidence>
<dbReference type="PANTHER" id="PTHR11986:SF18">
    <property type="entry name" value="ORNITHINE AMINOTRANSFERASE, MITOCHONDRIAL"/>
    <property type="match status" value="1"/>
</dbReference>
<reference evidence="2" key="1">
    <citation type="journal article" date="2014" name="Front. Microbiol.">
        <title>High frequency of phylogenetically diverse reductive dehalogenase-homologous genes in deep subseafloor sedimentary metagenomes.</title>
        <authorList>
            <person name="Kawai M."/>
            <person name="Futagami T."/>
            <person name="Toyoda A."/>
            <person name="Takaki Y."/>
            <person name="Nishi S."/>
            <person name="Hori S."/>
            <person name="Arai W."/>
            <person name="Tsubouchi T."/>
            <person name="Morono Y."/>
            <person name="Uchiyama I."/>
            <person name="Ito T."/>
            <person name="Fujiyama A."/>
            <person name="Inagaki F."/>
            <person name="Takami H."/>
        </authorList>
    </citation>
    <scope>NUCLEOTIDE SEQUENCE</scope>
    <source>
        <strain evidence="2">Expedition CK06-06</strain>
    </source>
</reference>
<organism evidence="2">
    <name type="scientific">marine sediment metagenome</name>
    <dbReference type="NCBI Taxonomy" id="412755"/>
    <lineage>
        <taxon>unclassified sequences</taxon>
        <taxon>metagenomes</taxon>
        <taxon>ecological metagenomes</taxon>
    </lineage>
</organism>
<dbReference type="InterPro" id="IPR015422">
    <property type="entry name" value="PyrdxlP-dep_Trfase_small"/>
</dbReference>
<feature type="non-terminal residue" evidence="2">
    <location>
        <position position="1"/>
    </location>
</feature>
<dbReference type="GO" id="GO:0042802">
    <property type="term" value="F:identical protein binding"/>
    <property type="evidence" value="ECO:0007669"/>
    <property type="project" value="TreeGrafter"/>
</dbReference>
<dbReference type="Gene3D" id="3.90.1150.10">
    <property type="entry name" value="Aspartate Aminotransferase, domain 1"/>
    <property type="match status" value="1"/>
</dbReference>
<dbReference type="PANTHER" id="PTHR11986">
    <property type="entry name" value="AMINOTRANSFERASE CLASS III"/>
    <property type="match status" value="1"/>
</dbReference>
<dbReference type="GO" id="GO:0030170">
    <property type="term" value="F:pyridoxal phosphate binding"/>
    <property type="evidence" value="ECO:0007669"/>
    <property type="project" value="InterPro"/>
</dbReference>
<dbReference type="GO" id="GO:0008483">
    <property type="term" value="F:transaminase activity"/>
    <property type="evidence" value="ECO:0007669"/>
    <property type="project" value="InterPro"/>
</dbReference>
<dbReference type="Pfam" id="PF00202">
    <property type="entry name" value="Aminotran_3"/>
    <property type="match status" value="1"/>
</dbReference>
<name>X1AMS1_9ZZZZ</name>
<evidence type="ECO:0008006" key="3">
    <source>
        <dbReference type="Google" id="ProtNLM"/>
    </source>
</evidence>
<accession>X1AMS1</accession>
<dbReference type="AlphaFoldDB" id="X1AMS1"/>
<gene>
    <name evidence="2" type="ORF">S01H4_29905</name>
</gene>
<dbReference type="InterPro" id="IPR050103">
    <property type="entry name" value="Class-III_PLP-dep_AT"/>
</dbReference>
<dbReference type="SUPFAM" id="SSF53383">
    <property type="entry name" value="PLP-dependent transferases"/>
    <property type="match status" value="1"/>
</dbReference>